<gene>
    <name evidence="5" type="ORF">PHYPO_G00137620</name>
</gene>
<feature type="chain" id="PRO_5024332407" description="Immunoglobulin domain-containing protein" evidence="3">
    <location>
        <begin position="26"/>
        <end position="414"/>
    </location>
</feature>
<organism evidence="5 6">
    <name type="scientific">Pangasianodon hypophthalmus</name>
    <name type="common">Striped catfish</name>
    <name type="synonym">Helicophagus hypophthalmus</name>
    <dbReference type="NCBI Taxonomy" id="310915"/>
    <lineage>
        <taxon>Eukaryota</taxon>
        <taxon>Metazoa</taxon>
        <taxon>Chordata</taxon>
        <taxon>Craniata</taxon>
        <taxon>Vertebrata</taxon>
        <taxon>Euteleostomi</taxon>
        <taxon>Actinopterygii</taxon>
        <taxon>Neopterygii</taxon>
        <taxon>Teleostei</taxon>
        <taxon>Ostariophysi</taxon>
        <taxon>Siluriformes</taxon>
        <taxon>Pangasiidae</taxon>
        <taxon>Pangasianodon</taxon>
    </lineage>
</organism>
<dbReference type="InterPro" id="IPR036179">
    <property type="entry name" value="Ig-like_dom_sf"/>
</dbReference>
<feature type="domain" description="Immunoglobulin" evidence="4">
    <location>
        <begin position="27"/>
        <end position="120"/>
    </location>
</feature>
<dbReference type="SUPFAM" id="SSF48726">
    <property type="entry name" value="Immunoglobulin"/>
    <property type="match status" value="1"/>
</dbReference>
<comment type="caution">
    <text evidence="5">The sequence shown here is derived from an EMBL/GenBank/DDBJ whole genome shotgun (WGS) entry which is preliminary data.</text>
</comment>
<protein>
    <recommendedName>
        <fullName evidence="4">Immunoglobulin domain-containing protein</fullName>
    </recommendedName>
</protein>
<dbReference type="EMBL" id="VFJC01000025">
    <property type="protein sequence ID" value="KAB5528198.1"/>
    <property type="molecule type" value="Genomic_DNA"/>
</dbReference>
<reference evidence="5 6" key="1">
    <citation type="submission" date="2019-06" db="EMBL/GenBank/DDBJ databases">
        <title>A chromosome-scale genome assembly of the striped catfish, Pangasianodon hypophthalmus.</title>
        <authorList>
            <person name="Wen M."/>
            <person name="Zahm M."/>
            <person name="Roques C."/>
            <person name="Cabau C."/>
            <person name="Klopp C."/>
            <person name="Donnadieu C."/>
            <person name="Jouanno E."/>
            <person name="Avarre J.-C."/>
            <person name="Campet M."/>
            <person name="Ha T.T.T."/>
            <person name="Dugue R."/>
            <person name="Lampietro C."/>
            <person name="Louis A."/>
            <person name="Herpin A."/>
            <person name="Echchiki A."/>
            <person name="Berthelot C."/>
            <person name="Parey E."/>
            <person name="Roest-Crollius H."/>
            <person name="Braasch I."/>
            <person name="Postlethwait J."/>
            <person name="Bobe J."/>
            <person name="Montfort J."/>
            <person name="Bouchez O."/>
            <person name="Begum T."/>
            <person name="Schartl M."/>
            <person name="Guiguen Y."/>
        </authorList>
    </citation>
    <scope>NUCLEOTIDE SEQUENCE [LARGE SCALE GENOMIC DNA]</scope>
    <source>
        <strain evidence="5 6">Indonesia</strain>
        <tissue evidence="5">Blood</tissue>
    </source>
</reference>
<dbReference type="SMART" id="SM00409">
    <property type="entry name" value="IG"/>
    <property type="match status" value="2"/>
</dbReference>
<feature type="transmembrane region" description="Helical" evidence="2">
    <location>
        <begin position="222"/>
        <end position="245"/>
    </location>
</feature>
<accession>A0A5N5K9P3</accession>
<keyword evidence="2" id="KW-0472">Membrane</keyword>
<keyword evidence="2" id="KW-1133">Transmembrane helix</keyword>
<keyword evidence="6" id="KW-1185">Reference proteome</keyword>
<keyword evidence="1" id="KW-0175">Coiled coil</keyword>
<evidence type="ECO:0000256" key="3">
    <source>
        <dbReference type="SAM" id="SignalP"/>
    </source>
</evidence>
<dbReference type="InterPro" id="IPR003599">
    <property type="entry name" value="Ig_sub"/>
</dbReference>
<dbReference type="Gene3D" id="2.60.40.10">
    <property type="entry name" value="Immunoglobulins"/>
    <property type="match status" value="2"/>
</dbReference>
<evidence type="ECO:0000256" key="1">
    <source>
        <dbReference type="SAM" id="Coils"/>
    </source>
</evidence>
<evidence type="ECO:0000259" key="4">
    <source>
        <dbReference type="SMART" id="SM00409"/>
    </source>
</evidence>
<sequence>MQSCSIHHCVLFFLTLTFTTAPVSAAVCSTTVKLHQSVTLSCEYKCSGSVKWTLFNNRDVVFARCDQTSCSSLEGYEISHDQYLKGDLSLTITAADYSKRNTYSCECRISEISTVSLSIETVISAVQMKSGKDLILDLSVPEPVEVIYKSRDSADGEQICTVTQRSLQCKAEYTHRTSLSHPNITLRDVQPSDSGSYTIRDTENNEDIQIYTLSVEDEQSGIPVWGIIVIVLILLAGLTGVLIYLKIAPHQEFIKLSRQLQSVDKLVKQAQPSQEQGNKSFNMTGAALKKAEKEIDKLEQQYSENSKYSEQVWLFCKAKRSELNKYRLQYSCEEGGLLLTEREGIMRMTEEVMNSLQQLRGGAGQEQVTSSKSTTMMDEMENQVEKHLEEIEKWCGERRVELKDLIQQHRAGAV</sequence>
<feature type="coiled-coil region" evidence="1">
    <location>
        <begin position="281"/>
        <end position="308"/>
    </location>
</feature>
<proteinExistence type="predicted"/>
<feature type="signal peptide" evidence="3">
    <location>
        <begin position="1"/>
        <end position="25"/>
    </location>
</feature>
<keyword evidence="2" id="KW-0812">Transmembrane</keyword>
<feature type="domain" description="Immunoglobulin" evidence="4">
    <location>
        <begin position="123"/>
        <end position="216"/>
    </location>
</feature>
<evidence type="ECO:0000313" key="5">
    <source>
        <dbReference type="EMBL" id="KAB5528198.1"/>
    </source>
</evidence>
<evidence type="ECO:0000256" key="2">
    <source>
        <dbReference type="SAM" id="Phobius"/>
    </source>
</evidence>
<keyword evidence="3" id="KW-0732">Signal</keyword>
<dbReference type="AlphaFoldDB" id="A0A5N5K9P3"/>
<dbReference type="InterPro" id="IPR013783">
    <property type="entry name" value="Ig-like_fold"/>
</dbReference>
<name>A0A5N5K9P3_PANHP</name>
<evidence type="ECO:0000313" key="6">
    <source>
        <dbReference type="Proteomes" id="UP000327468"/>
    </source>
</evidence>
<dbReference type="Proteomes" id="UP000327468">
    <property type="component" value="Chromosome 24"/>
</dbReference>